<keyword evidence="5" id="KW-0677">Repeat</keyword>
<accession>A0A8W8IRD3</accession>
<keyword evidence="7 8" id="KW-0472">Membrane</keyword>
<dbReference type="InterPro" id="IPR018108">
    <property type="entry name" value="MCP_transmembrane"/>
</dbReference>
<dbReference type="SUPFAM" id="SSF103506">
    <property type="entry name" value="Mitochondrial carrier"/>
    <property type="match status" value="1"/>
</dbReference>
<evidence type="ECO:0000256" key="2">
    <source>
        <dbReference type="ARBA" id="ARBA00006375"/>
    </source>
</evidence>
<evidence type="ECO:0000256" key="10">
    <source>
        <dbReference type="SAM" id="Phobius"/>
    </source>
</evidence>
<evidence type="ECO:0000256" key="8">
    <source>
        <dbReference type="PROSITE-ProRule" id="PRU00282"/>
    </source>
</evidence>
<name>A0A8W8IRD3_MAGGI</name>
<feature type="transmembrane region" description="Helical" evidence="10">
    <location>
        <begin position="25"/>
        <end position="48"/>
    </location>
</feature>
<evidence type="ECO:0000256" key="6">
    <source>
        <dbReference type="ARBA" id="ARBA00022989"/>
    </source>
</evidence>
<keyword evidence="3 9" id="KW-0813">Transport</keyword>
<dbReference type="EnsemblMetazoa" id="G15328.1">
    <property type="protein sequence ID" value="G15328.1:cds"/>
    <property type="gene ID" value="G15328"/>
</dbReference>
<keyword evidence="12" id="KW-1185">Reference proteome</keyword>
<evidence type="ECO:0000256" key="1">
    <source>
        <dbReference type="ARBA" id="ARBA00004141"/>
    </source>
</evidence>
<keyword evidence="6 10" id="KW-1133">Transmembrane helix</keyword>
<evidence type="ECO:0000256" key="5">
    <source>
        <dbReference type="ARBA" id="ARBA00022737"/>
    </source>
</evidence>
<dbReference type="PROSITE" id="PS50920">
    <property type="entry name" value="SOLCAR"/>
    <property type="match status" value="2"/>
</dbReference>
<dbReference type="GO" id="GO:0016020">
    <property type="term" value="C:membrane"/>
    <property type="evidence" value="ECO:0007669"/>
    <property type="project" value="UniProtKB-SubCell"/>
</dbReference>
<protein>
    <submittedName>
        <fullName evidence="11">Uncharacterized protein</fullName>
    </submittedName>
</protein>
<organism evidence="11 12">
    <name type="scientific">Magallana gigas</name>
    <name type="common">Pacific oyster</name>
    <name type="synonym">Crassostrea gigas</name>
    <dbReference type="NCBI Taxonomy" id="29159"/>
    <lineage>
        <taxon>Eukaryota</taxon>
        <taxon>Metazoa</taxon>
        <taxon>Spiralia</taxon>
        <taxon>Lophotrochozoa</taxon>
        <taxon>Mollusca</taxon>
        <taxon>Bivalvia</taxon>
        <taxon>Autobranchia</taxon>
        <taxon>Pteriomorphia</taxon>
        <taxon>Ostreida</taxon>
        <taxon>Ostreoidea</taxon>
        <taxon>Ostreidae</taxon>
        <taxon>Magallana</taxon>
    </lineage>
</organism>
<evidence type="ECO:0000256" key="4">
    <source>
        <dbReference type="ARBA" id="ARBA00022692"/>
    </source>
</evidence>
<feature type="repeat" description="Solcar" evidence="8">
    <location>
        <begin position="1"/>
        <end position="54"/>
    </location>
</feature>
<evidence type="ECO:0000256" key="3">
    <source>
        <dbReference type="ARBA" id="ARBA00022448"/>
    </source>
</evidence>
<evidence type="ECO:0000313" key="12">
    <source>
        <dbReference type="Proteomes" id="UP000005408"/>
    </source>
</evidence>
<keyword evidence="4 8" id="KW-0812">Transmembrane</keyword>
<proteinExistence type="inferred from homology"/>
<reference evidence="11" key="1">
    <citation type="submission" date="2022-08" db="UniProtKB">
        <authorList>
            <consortium name="EnsemblMetazoa"/>
        </authorList>
    </citation>
    <scope>IDENTIFICATION</scope>
    <source>
        <strain evidence="11">05x7-T-G4-1.051#20</strain>
    </source>
</reference>
<dbReference type="Pfam" id="PF00153">
    <property type="entry name" value="Mito_carr"/>
    <property type="match status" value="2"/>
</dbReference>
<dbReference type="Proteomes" id="UP000005408">
    <property type="component" value="Unassembled WGS sequence"/>
</dbReference>
<evidence type="ECO:0000256" key="7">
    <source>
        <dbReference type="ARBA" id="ARBA00023136"/>
    </source>
</evidence>
<dbReference type="Gene3D" id="1.50.40.10">
    <property type="entry name" value="Mitochondrial carrier domain"/>
    <property type="match status" value="1"/>
</dbReference>
<feature type="transmembrane region" description="Helical" evidence="10">
    <location>
        <begin position="68"/>
        <end position="89"/>
    </location>
</feature>
<evidence type="ECO:0000256" key="9">
    <source>
        <dbReference type="RuleBase" id="RU000488"/>
    </source>
</evidence>
<comment type="subcellular location">
    <subcellularLocation>
        <location evidence="1">Membrane</location>
        <topology evidence="1">Multi-pass membrane protein</topology>
    </subcellularLocation>
</comment>
<sequence length="154" mass="17150">MTEIKNKEAMTQAFKRIYMEEGIKGLWMGVVPTAQRAAIIAGVELPVYDFSKYWILKSGYLEDNIGTHFISSFFAGLAGAIFSTPVDVIKTRMMNQRNLIEKSPASQIYSSSMDCALRTIKTEGILALYKGFIPIWENIGYSSNSGKGCKTVNK</sequence>
<comment type="similarity">
    <text evidence="2 9">Belongs to the mitochondrial carrier (TC 2.A.29) family.</text>
</comment>
<dbReference type="AlphaFoldDB" id="A0A8W8IRD3"/>
<dbReference type="PANTHER" id="PTHR45618">
    <property type="entry name" value="MITOCHONDRIAL DICARBOXYLATE CARRIER-RELATED"/>
    <property type="match status" value="1"/>
</dbReference>
<dbReference type="InterPro" id="IPR050391">
    <property type="entry name" value="Mito_Metabolite_Transporter"/>
</dbReference>
<dbReference type="InterPro" id="IPR023395">
    <property type="entry name" value="MCP_dom_sf"/>
</dbReference>
<evidence type="ECO:0000313" key="11">
    <source>
        <dbReference type="EnsemblMetazoa" id="G15328.1:cds"/>
    </source>
</evidence>
<feature type="repeat" description="Solcar" evidence="8">
    <location>
        <begin position="63"/>
        <end position="154"/>
    </location>
</feature>